<dbReference type="InterPro" id="IPR050847">
    <property type="entry name" value="SASP_DNA-binding"/>
</dbReference>
<protein>
    <submittedName>
        <fullName evidence="5">Small, acid-soluble spore proteins, alpha/beta type</fullName>
    </submittedName>
</protein>
<dbReference type="Gene3D" id="6.10.10.80">
    <property type="entry name" value="Small, acid-soluble spore protein, alpha/beta type-like"/>
    <property type="match status" value="1"/>
</dbReference>
<evidence type="ECO:0000256" key="4">
    <source>
        <dbReference type="ARBA" id="ARBA00023125"/>
    </source>
</evidence>
<sequence>MKKTKNPVVPEARQALNSFKAEVARELGLENDTSAGYVGGNMVKKMVEEAENSLTHLGRS</sequence>
<name>A0A0D8IE21_9CLOT</name>
<dbReference type="GO" id="GO:0030435">
    <property type="term" value="P:sporulation resulting in formation of a cellular spore"/>
    <property type="evidence" value="ECO:0007669"/>
    <property type="project" value="UniProtKB-KW"/>
</dbReference>
<dbReference type="PANTHER" id="PTHR36107:SF1">
    <property type="entry name" value="SMALL, ACID-SOLUBLE SPORE PROTEIN A"/>
    <property type="match status" value="1"/>
</dbReference>
<dbReference type="InterPro" id="IPR018126">
    <property type="entry name" value="SASP_alpha/beta-type_CS"/>
</dbReference>
<dbReference type="GO" id="GO:0003690">
    <property type="term" value="F:double-stranded DNA binding"/>
    <property type="evidence" value="ECO:0007669"/>
    <property type="project" value="InterPro"/>
</dbReference>
<proteinExistence type="inferred from homology"/>
<dbReference type="PROSITE" id="PS00304">
    <property type="entry name" value="SASP_1"/>
    <property type="match status" value="1"/>
</dbReference>
<accession>A0A0D8IE21</accession>
<evidence type="ECO:0000256" key="1">
    <source>
        <dbReference type="ARBA" id="ARBA00003863"/>
    </source>
</evidence>
<dbReference type="KEGG" id="cace:CACET_c06060"/>
<comment type="function">
    <text evidence="1">SASP are bound to spore DNA. They are double-stranded DNA-binding proteins that cause DNA to change to an a-like conformation. They protect the DNA backbone from chemical and enzymatic cleavage and are thus involved in dormant spore's high resistance to UV light.</text>
</comment>
<dbReference type="Pfam" id="PF00269">
    <property type="entry name" value="SASP"/>
    <property type="match status" value="1"/>
</dbReference>
<evidence type="ECO:0000313" key="5">
    <source>
        <dbReference type="EMBL" id="AKL94116.1"/>
    </source>
</evidence>
<dbReference type="PANTHER" id="PTHR36107">
    <property type="entry name" value="SMALL, ACID-SOLUBLE SPORE PROTEIN A"/>
    <property type="match status" value="1"/>
</dbReference>
<organism evidence="5 6">
    <name type="scientific">Clostridium aceticum</name>
    <dbReference type="NCBI Taxonomy" id="84022"/>
    <lineage>
        <taxon>Bacteria</taxon>
        <taxon>Bacillati</taxon>
        <taxon>Bacillota</taxon>
        <taxon>Clostridia</taxon>
        <taxon>Eubacteriales</taxon>
        <taxon>Clostridiaceae</taxon>
        <taxon>Clostridium</taxon>
    </lineage>
</organism>
<keyword evidence="3" id="KW-0749">Sporulation</keyword>
<gene>
    <name evidence="5" type="ORF">CACET_c06060</name>
</gene>
<dbReference type="EMBL" id="CP009687">
    <property type="protein sequence ID" value="AKL94116.1"/>
    <property type="molecule type" value="Genomic_DNA"/>
</dbReference>
<dbReference type="STRING" id="84022.CACET_c06060"/>
<dbReference type="OrthoDB" id="1683773at2"/>
<evidence type="ECO:0000256" key="2">
    <source>
        <dbReference type="ARBA" id="ARBA00005442"/>
    </source>
</evidence>
<reference evidence="5 6" key="1">
    <citation type="submission" date="2014-10" db="EMBL/GenBank/DDBJ databases">
        <title>Genome sequence of Clostridium aceticum DSM 1496.</title>
        <authorList>
            <person name="Poehlein A."/>
            <person name="Schiel-Bengelsdorf B."/>
            <person name="Gottschalk G."/>
            <person name="Duerre P."/>
            <person name="Daniel R."/>
        </authorList>
    </citation>
    <scope>NUCLEOTIDE SEQUENCE [LARGE SCALE GENOMIC DNA]</scope>
    <source>
        <strain evidence="5 6">DSM 1496</strain>
    </source>
</reference>
<dbReference type="Proteomes" id="UP000035704">
    <property type="component" value="Chromosome"/>
</dbReference>
<dbReference type="InterPro" id="IPR001448">
    <property type="entry name" value="SASP_alpha/beta-type"/>
</dbReference>
<keyword evidence="4" id="KW-0238">DNA-binding</keyword>
<evidence type="ECO:0000313" key="6">
    <source>
        <dbReference type="Proteomes" id="UP000035704"/>
    </source>
</evidence>
<evidence type="ECO:0000256" key="3">
    <source>
        <dbReference type="ARBA" id="ARBA00022969"/>
    </source>
</evidence>
<dbReference type="GO" id="GO:0006265">
    <property type="term" value="P:DNA topological change"/>
    <property type="evidence" value="ECO:0007669"/>
    <property type="project" value="InterPro"/>
</dbReference>
<keyword evidence="6" id="KW-1185">Reference proteome</keyword>
<dbReference type="InterPro" id="IPR038300">
    <property type="entry name" value="SASP_sf_alpha/beta"/>
</dbReference>
<dbReference type="AlphaFoldDB" id="A0A0D8IE21"/>
<dbReference type="PATRIC" id="fig|84022.5.peg.1482"/>
<dbReference type="RefSeq" id="WP_044823040.1">
    <property type="nucleotide sequence ID" value="NZ_CP009687.1"/>
</dbReference>
<comment type="similarity">
    <text evidence="2">Belongs to the alpha/beta-type SASP family.</text>
</comment>